<dbReference type="Gene3D" id="3.55.50.30">
    <property type="match status" value="1"/>
</dbReference>
<dbReference type="InterPro" id="IPR036942">
    <property type="entry name" value="Beta-barrel_TonB_sf"/>
</dbReference>
<dbReference type="PROSITE" id="PS01156">
    <property type="entry name" value="TONB_DEPENDENT_REC_2"/>
    <property type="match status" value="1"/>
</dbReference>
<evidence type="ECO:0000256" key="10">
    <source>
        <dbReference type="ARBA" id="ARBA00023077"/>
    </source>
</evidence>
<evidence type="ECO:0000256" key="9">
    <source>
        <dbReference type="ARBA" id="ARBA00023065"/>
    </source>
</evidence>
<evidence type="ECO:0000256" key="8">
    <source>
        <dbReference type="ARBA" id="ARBA00023004"/>
    </source>
</evidence>
<keyword evidence="19" id="KW-1185">Reference proteome</keyword>
<evidence type="ECO:0000313" key="18">
    <source>
        <dbReference type="EMBL" id="QEI09406.1"/>
    </source>
</evidence>
<evidence type="ECO:0000256" key="4">
    <source>
        <dbReference type="ARBA" id="ARBA00022452"/>
    </source>
</evidence>
<evidence type="ECO:0000256" key="16">
    <source>
        <dbReference type="RuleBase" id="RU003357"/>
    </source>
</evidence>
<name>A0A5C0B642_9BURK</name>
<evidence type="ECO:0000256" key="7">
    <source>
        <dbReference type="ARBA" id="ARBA00022729"/>
    </source>
</evidence>
<keyword evidence="13 14" id="KW-0998">Cell outer membrane</keyword>
<dbReference type="CDD" id="cd01347">
    <property type="entry name" value="ligand_gated_channel"/>
    <property type="match status" value="1"/>
</dbReference>
<dbReference type="PANTHER" id="PTHR32552">
    <property type="entry name" value="FERRICHROME IRON RECEPTOR-RELATED"/>
    <property type="match status" value="1"/>
</dbReference>
<keyword evidence="10 16" id="KW-0798">TonB box</keyword>
<dbReference type="GO" id="GO:0015891">
    <property type="term" value="P:siderophore transport"/>
    <property type="evidence" value="ECO:0007669"/>
    <property type="project" value="InterPro"/>
</dbReference>
<accession>A0A5C0B642</accession>
<comment type="subcellular location">
    <subcellularLocation>
        <location evidence="1 14">Cell outer membrane</location>
        <topology evidence="1 14">Multi-pass membrane protein</topology>
    </subcellularLocation>
</comment>
<organism evidence="18 19">
    <name type="scientific">Pigmentiphaga aceris</name>
    <dbReference type="NCBI Taxonomy" id="1940612"/>
    <lineage>
        <taxon>Bacteria</taxon>
        <taxon>Pseudomonadati</taxon>
        <taxon>Pseudomonadota</taxon>
        <taxon>Betaproteobacteria</taxon>
        <taxon>Burkholderiales</taxon>
        <taxon>Alcaligenaceae</taxon>
        <taxon>Pigmentiphaga</taxon>
    </lineage>
</organism>
<dbReference type="GO" id="GO:0015344">
    <property type="term" value="F:siderophore uptake transmembrane transporter activity"/>
    <property type="evidence" value="ECO:0007669"/>
    <property type="project" value="TreeGrafter"/>
</dbReference>
<dbReference type="InterPro" id="IPR039426">
    <property type="entry name" value="TonB-dep_rcpt-like"/>
</dbReference>
<evidence type="ECO:0000256" key="15">
    <source>
        <dbReference type="PROSITE-ProRule" id="PRU10144"/>
    </source>
</evidence>
<evidence type="ECO:0000256" key="1">
    <source>
        <dbReference type="ARBA" id="ARBA00004571"/>
    </source>
</evidence>
<keyword evidence="7" id="KW-0732">Signal</keyword>
<dbReference type="KEGG" id="pacr:FXN63_17800"/>
<evidence type="ECO:0000256" key="13">
    <source>
        <dbReference type="ARBA" id="ARBA00023237"/>
    </source>
</evidence>
<evidence type="ECO:0000256" key="11">
    <source>
        <dbReference type="ARBA" id="ARBA00023136"/>
    </source>
</evidence>
<dbReference type="InterPro" id="IPR012910">
    <property type="entry name" value="Plug_dom"/>
</dbReference>
<sequence length="787" mass="84698">MTTGVPFLSAQAQTATRLEASHDFKLAGDSLDQVLGNLGRQSGAVISVDASLTAGMRSQGLAGRYTTMQALQRVLTGTGLEPVRDTVGEYTLRRQTPSVGATSTTTLHEVSVVGTRQNPSALPEAYAGGMTARGARAGVLGNQDVMDIPFSMTSYTESFIRGRSAKTIADTVAFDPSVMVSQTGGMVDSYSIRGFPIAEGNVGEIAFNGVYGIAPNYRAFTPYIERVEVLKGATGLLYGVSPDGGVGGVINVVPKRATDQPITRLSTSFEERSVGGLQLDVGRRFGEQQEWGVRVNGSHEQGKTAVDNQRREISVGALGLDYRGDKLSVSLDLINQYEDWDAPSRVFSIGTGMAVPDAPNGRSNPAQTWGWSTLKDRSALVDLEYRVNDQVTVFGNLGHGYSKVDRLFDQQMVFSNSAGDFTSTPRYGIFEVKRDTASAGARLGFTTGAIRHRATIQATTLDVTNYQNSTDGRRFSSNLYAPLRLPAQDVAAPGSVPRVAKSQLDSLALSDTLSILNDRVQIIAGARYVQIDADNWDRITGARTSTYQDKAWTPALGAIYRTTSSTMLYASYIEGLSRGDVAPQTARNAGEMLSPYKSKQYELGFKADFDSVMATASLFQIVKPSAFIENGVFGQSGEQRNRGLELGLQGEATKGVRLHGGITWLNAELTQTADPALRGNQPVGVPRWHTTLGAEWDLPWVPGVTLTSGLIYSGKQYVNQQNSASLSSWTRVDVGARYATNIHGNDVTFQLDLKNAFDQAYWSGVSQWGAFALGSPRTLSLSASVAF</sequence>
<keyword evidence="3 14" id="KW-0813">Transport</keyword>
<dbReference type="PROSITE" id="PS52016">
    <property type="entry name" value="TONB_DEPENDENT_REC_3"/>
    <property type="match status" value="1"/>
</dbReference>
<evidence type="ECO:0000313" key="19">
    <source>
        <dbReference type="Proteomes" id="UP000325161"/>
    </source>
</evidence>
<evidence type="ECO:0000256" key="6">
    <source>
        <dbReference type="ARBA" id="ARBA00022692"/>
    </source>
</evidence>
<gene>
    <name evidence="18" type="ORF">FXN63_17800</name>
</gene>
<keyword evidence="4 14" id="KW-1134">Transmembrane beta strand</keyword>
<feature type="domain" description="Secretin/TonB short N-terminal" evidence="17">
    <location>
        <begin position="44"/>
        <end position="95"/>
    </location>
</feature>
<dbReference type="InterPro" id="IPR000531">
    <property type="entry name" value="Beta-barrel_TonB"/>
</dbReference>
<reference evidence="18 19" key="1">
    <citation type="submission" date="2019-08" db="EMBL/GenBank/DDBJ databases">
        <title>Amphibian skin-associated Pigmentiphaga: genome sequence and occurrence across geography and hosts.</title>
        <authorList>
            <person name="Bletz M.C."/>
            <person name="Bunk B."/>
            <person name="Sproeer C."/>
            <person name="Biwer P."/>
            <person name="Reiter S."/>
            <person name="Rabemananjara F.C.E."/>
            <person name="Schulz S."/>
            <person name="Overmann J."/>
            <person name="Vences M."/>
        </authorList>
    </citation>
    <scope>NUCLEOTIDE SEQUENCE [LARGE SCALE GENOMIC DNA]</scope>
    <source>
        <strain evidence="18 19">Mada1488</strain>
    </source>
</reference>
<keyword evidence="11 14" id="KW-0472">Membrane</keyword>
<dbReference type="OrthoDB" id="5346107at2"/>
<dbReference type="SMART" id="SM00965">
    <property type="entry name" value="STN"/>
    <property type="match status" value="1"/>
</dbReference>
<keyword evidence="5" id="KW-0410">Iron transport</keyword>
<dbReference type="EMBL" id="CP043046">
    <property type="protein sequence ID" value="QEI09406.1"/>
    <property type="molecule type" value="Genomic_DNA"/>
</dbReference>
<dbReference type="InterPro" id="IPR010917">
    <property type="entry name" value="TonB_rcpt_CS"/>
</dbReference>
<dbReference type="GO" id="GO:0009279">
    <property type="term" value="C:cell outer membrane"/>
    <property type="evidence" value="ECO:0007669"/>
    <property type="project" value="UniProtKB-SubCell"/>
</dbReference>
<dbReference type="NCBIfam" id="TIGR01783">
    <property type="entry name" value="TonB-siderophor"/>
    <property type="match status" value="1"/>
</dbReference>
<dbReference type="SUPFAM" id="SSF56935">
    <property type="entry name" value="Porins"/>
    <property type="match status" value="1"/>
</dbReference>
<dbReference type="GO" id="GO:0038023">
    <property type="term" value="F:signaling receptor activity"/>
    <property type="evidence" value="ECO:0007669"/>
    <property type="project" value="InterPro"/>
</dbReference>
<evidence type="ECO:0000256" key="14">
    <source>
        <dbReference type="PROSITE-ProRule" id="PRU01360"/>
    </source>
</evidence>
<evidence type="ECO:0000256" key="3">
    <source>
        <dbReference type="ARBA" id="ARBA00022448"/>
    </source>
</evidence>
<dbReference type="Pfam" id="PF07715">
    <property type="entry name" value="Plug"/>
    <property type="match status" value="1"/>
</dbReference>
<dbReference type="InterPro" id="IPR037066">
    <property type="entry name" value="Plug_dom_sf"/>
</dbReference>
<keyword evidence="9" id="KW-0406">Ion transport</keyword>
<evidence type="ECO:0000256" key="2">
    <source>
        <dbReference type="ARBA" id="ARBA00009810"/>
    </source>
</evidence>
<feature type="short sequence motif" description="TonB C-terminal box" evidence="15">
    <location>
        <begin position="770"/>
        <end position="787"/>
    </location>
</feature>
<proteinExistence type="inferred from homology"/>
<dbReference type="Proteomes" id="UP000325161">
    <property type="component" value="Chromosome"/>
</dbReference>
<dbReference type="InterPro" id="IPR011662">
    <property type="entry name" value="Secretin/TonB_short_N"/>
</dbReference>
<evidence type="ECO:0000256" key="5">
    <source>
        <dbReference type="ARBA" id="ARBA00022496"/>
    </source>
</evidence>
<comment type="similarity">
    <text evidence="2 14 16">Belongs to the TonB-dependent receptor family.</text>
</comment>
<keyword evidence="8" id="KW-0408">Iron</keyword>
<keyword evidence="6 14" id="KW-0812">Transmembrane</keyword>
<dbReference type="Pfam" id="PF00593">
    <property type="entry name" value="TonB_dep_Rec_b-barrel"/>
    <property type="match status" value="1"/>
</dbReference>
<evidence type="ECO:0000259" key="17">
    <source>
        <dbReference type="SMART" id="SM00965"/>
    </source>
</evidence>
<dbReference type="Gene3D" id="2.170.130.10">
    <property type="entry name" value="TonB-dependent receptor, plug domain"/>
    <property type="match status" value="1"/>
</dbReference>
<evidence type="ECO:0000256" key="12">
    <source>
        <dbReference type="ARBA" id="ARBA00023170"/>
    </source>
</evidence>
<keyword evidence="12 18" id="KW-0675">Receptor</keyword>
<dbReference type="PANTHER" id="PTHR32552:SF82">
    <property type="entry name" value="FCUA PROTEIN"/>
    <property type="match status" value="1"/>
</dbReference>
<protein>
    <submittedName>
        <fullName evidence="18">TonB-dependent receptor</fullName>
    </submittedName>
</protein>
<dbReference type="AlphaFoldDB" id="A0A5C0B642"/>
<dbReference type="InterPro" id="IPR010105">
    <property type="entry name" value="TonB_sidphr_rcpt"/>
</dbReference>
<dbReference type="Gene3D" id="2.40.170.20">
    <property type="entry name" value="TonB-dependent receptor, beta-barrel domain"/>
    <property type="match status" value="1"/>
</dbReference>